<feature type="region of interest" description="Disordered" evidence="1">
    <location>
        <begin position="1"/>
        <end position="24"/>
    </location>
</feature>
<proteinExistence type="predicted"/>
<dbReference type="Proteomes" id="UP001597045">
    <property type="component" value="Unassembled WGS sequence"/>
</dbReference>
<evidence type="ECO:0000256" key="1">
    <source>
        <dbReference type="SAM" id="MobiDB-lite"/>
    </source>
</evidence>
<protein>
    <submittedName>
        <fullName evidence="2">Uncharacterized protein</fullName>
    </submittedName>
</protein>
<name>A0ABW3M690_9PSEU</name>
<accession>A0ABW3M690</accession>
<evidence type="ECO:0000313" key="2">
    <source>
        <dbReference type="EMBL" id="MFD1044485.1"/>
    </source>
</evidence>
<sequence>MSTRSRTSGDTPATERTPLDPDRPATVDAVRTLEETVREAPEWVVLRYGLFYGPTTWYASDGLKVTWTGTAARCATGTS</sequence>
<evidence type="ECO:0000313" key="3">
    <source>
        <dbReference type="Proteomes" id="UP001597045"/>
    </source>
</evidence>
<feature type="compositionally biased region" description="Polar residues" evidence="1">
    <location>
        <begin position="1"/>
        <end position="11"/>
    </location>
</feature>
<dbReference type="EMBL" id="JBHTIS010000063">
    <property type="protein sequence ID" value="MFD1044485.1"/>
    <property type="molecule type" value="Genomic_DNA"/>
</dbReference>
<organism evidence="2 3">
    <name type="scientific">Kibdelosporangium lantanae</name>
    <dbReference type="NCBI Taxonomy" id="1497396"/>
    <lineage>
        <taxon>Bacteria</taxon>
        <taxon>Bacillati</taxon>
        <taxon>Actinomycetota</taxon>
        <taxon>Actinomycetes</taxon>
        <taxon>Pseudonocardiales</taxon>
        <taxon>Pseudonocardiaceae</taxon>
        <taxon>Kibdelosporangium</taxon>
    </lineage>
</organism>
<reference evidence="3" key="1">
    <citation type="journal article" date="2019" name="Int. J. Syst. Evol. Microbiol.">
        <title>The Global Catalogue of Microorganisms (GCM) 10K type strain sequencing project: providing services to taxonomists for standard genome sequencing and annotation.</title>
        <authorList>
            <consortium name="The Broad Institute Genomics Platform"/>
            <consortium name="The Broad Institute Genome Sequencing Center for Infectious Disease"/>
            <person name="Wu L."/>
            <person name="Ma J."/>
        </authorList>
    </citation>
    <scope>NUCLEOTIDE SEQUENCE [LARGE SCALE GENOMIC DNA]</scope>
    <source>
        <strain evidence="3">JCM 31486</strain>
    </source>
</reference>
<comment type="caution">
    <text evidence="2">The sequence shown here is derived from an EMBL/GenBank/DDBJ whole genome shotgun (WGS) entry which is preliminary data.</text>
</comment>
<keyword evidence="3" id="KW-1185">Reference proteome</keyword>
<gene>
    <name evidence="2" type="ORF">ACFQ1S_02205</name>
</gene>